<comment type="caution">
    <text evidence="6">The sequence shown here is derived from an EMBL/GenBank/DDBJ whole genome shotgun (WGS) entry which is preliminary data.</text>
</comment>
<name>A0A2A3JWJ7_9RHOB</name>
<protein>
    <recommendedName>
        <fullName evidence="5">HTH tetR-type domain-containing protein</fullName>
    </recommendedName>
</protein>
<feature type="DNA-binding region" description="H-T-H motif" evidence="4">
    <location>
        <begin position="35"/>
        <end position="54"/>
    </location>
</feature>
<reference evidence="6" key="1">
    <citation type="submission" date="2017-09" db="EMBL/GenBank/DDBJ databases">
        <title>Yangia sp. SAOS 153D whole genome sequencing.</title>
        <authorList>
            <person name="Verma A."/>
            <person name="Krishnamurthi S."/>
        </authorList>
    </citation>
    <scope>NUCLEOTIDE SEQUENCE [LARGE SCALE GENOMIC DNA]</scope>
    <source>
        <strain evidence="6">SAOS 153D</strain>
    </source>
</reference>
<evidence type="ECO:0000256" key="2">
    <source>
        <dbReference type="ARBA" id="ARBA00023125"/>
    </source>
</evidence>
<dbReference type="PROSITE" id="PS01081">
    <property type="entry name" value="HTH_TETR_1"/>
    <property type="match status" value="1"/>
</dbReference>
<proteinExistence type="predicted"/>
<dbReference type="InterPro" id="IPR009057">
    <property type="entry name" value="Homeodomain-like_sf"/>
</dbReference>
<dbReference type="InterPro" id="IPR023772">
    <property type="entry name" value="DNA-bd_HTH_TetR-type_CS"/>
</dbReference>
<gene>
    <name evidence="6" type="ORF">CLG85_08680</name>
</gene>
<dbReference type="InterPro" id="IPR011075">
    <property type="entry name" value="TetR_C"/>
</dbReference>
<feature type="domain" description="HTH tetR-type" evidence="5">
    <location>
        <begin position="12"/>
        <end position="72"/>
    </location>
</feature>
<evidence type="ECO:0000256" key="3">
    <source>
        <dbReference type="ARBA" id="ARBA00023163"/>
    </source>
</evidence>
<dbReference type="Pfam" id="PF16925">
    <property type="entry name" value="TetR_C_13"/>
    <property type="match status" value="1"/>
</dbReference>
<keyword evidence="3" id="KW-0804">Transcription</keyword>
<dbReference type="PANTHER" id="PTHR47506">
    <property type="entry name" value="TRANSCRIPTIONAL REGULATORY PROTEIN"/>
    <property type="match status" value="1"/>
</dbReference>
<dbReference type="PROSITE" id="PS50977">
    <property type="entry name" value="HTH_TETR_2"/>
    <property type="match status" value="1"/>
</dbReference>
<dbReference type="PRINTS" id="PR00455">
    <property type="entry name" value="HTHTETR"/>
</dbReference>
<dbReference type="Pfam" id="PF00440">
    <property type="entry name" value="TetR_N"/>
    <property type="match status" value="1"/>
</dbReference>
<dbReference type="InterPro" id="IPR001647">
    <property type="entry name" value="HTH_TetR"/>
</dbReference>
<dbReference type="OrthoDB" id="8478851at2"/>
<evidence type="ECO:0000313" key="6">
    <source>
        <dbReference type="EMBL" id="PBD19561.1"/>
    </source>
</evidence>
<dbReference type="InterPro" id="IPR036271">
    <property type="entry name" value="Tet_transcr_reg_TetR-rel_C_sf"/>
</dbReference>
<dbReference type="EMBL" id="NTHN01000120">
    <property type="protein sequence ID" value="PBD19561.1"/>
    <property type="molecule type" value="Genomic_DNA"/>
</dbReference>
<accession>A0A2A3JWJ7</accession>
<sequence>MVWRCLMSRKGAQSREHILGTSRELVMEKGFAGTSIDDILRKAGVSKGAFFHHFGSKAELARELVRWHAGQDIEMFRTLAARAEATHDDPYDQLMMFLQGFETYISNPEQPSRGCMYAVYTYENAQFDEQVRGIVSEVLREWTAIYIRKFQEVLDVHPPRMEVSARQLAEMIVSIIEGALVLQRAYGKTDMTARQSRHFRDYLALLFDKPAQAAAA</sequence>
<keyword evidence="1" id="KW-0805">Transcription regulation</keyword>
<evidence type="ECO:0000259" key="5">
    <source>
        <dbReference type="PROSITE" id="PS50977"/>
    </source>
</evidence>
<dbReference type="GO" id="GO:0003677">
    <property type="term" value="F:DNA binding"/>
    <property type="evidence" value="ECO:0007669"/>
    <property type="project" value="UniProtKB-UniRule"/>
</dbReference>
<dbReference type="SUPFAM" id="SSF48498">
    <property type="entry name" value="Tetracyclin repressor-like, C-terminal domain"/>
    <property type="match status" value="1"/>
</dbReference>
<keyword evidence="2 4" id="KW-0238">DNA-binding</keyword>
<evidence type="ECO:0000256" key="1">
    <source>
        <dbReference type="ARBA" id="ARBA00023015"/>
    </source>
</evidence>
<dbReference type="AlphaFoldDB" id="A0A2A3JWJ7"/>
<dbReference type="PANTHER" id="PTHR47506:SF1">
    <property type="entry name" value="HTH-TYPE TRANSCRIPTIONAL REGULATOR YJDC"/>
    <property type="match status" value="1"/>
</dbReference>
<dbReference type="Gene3D" id="1.10.357.10">
    <property type="entry name" value="Tetracycline Repressor, domain 2"/>
    <property type="match status" value="1"/>
</dbReference>
<evidence type="ECO:0000256" key="4">
    <source>
        <dbReference type="PROSITE-ProRule" id="PRU00335"/>
    </source>
</evidence>
<dbReference type="SUPFAM" id="SSF46689">
    <property type="entry name" value="Homeodomain-like"/>
    <property type="match status" value="1"/>
</dbReference>
<organism evidence="6">
    <name type="scientific">Alloyangia mangrovi</name>
    <dbReference type="NCBI Taxonomy" id="1779329"/>
    <lineage>
        <taxon>Bacteria</taxon>
        <taxon>Pseudomonadati</taxon>
        <taxon>Pseudomonadota</taxon>
        <taxon>Alphaproteobacteria</taxon>
        <taxon>Rhodobacterales</taxon>
        <taxon>Roseobacteraceae</taxon>
        <taxon>Alloyangia</taxon>
    </lineage>
</organism>